<evidence type="ECO:0000313" key="1">
    <source>
        <dbReference type="EMBL" id="JAE26640.1"/>
    </source>
</evidence>
<dbReference type="EMBL" id="GBRH01171256">
    <property type="protein sequence ID" value="JAE26640.1"/>
    <property type="molecule type" value="Transcribed_RNA"/>
</dbReference>
<proteinExistence type="predicted"/>
<dbReference type="AlphaFoldDB" id="A0A0A9GNF7"/>
<name>A0A0A9GNF7_ARUDO</name>
<reference evidence="1" key="1">
    <citation type="submission" date="2014-09" db="EMBL/GenBank/DDBJ databases">
        <authorList>
            <person name="Magalhaes I.L.F."/>
            <person name="Oliveira U."/>
            <person name="Santos F.R."/>
            <person name="Vidigal T.H.D.A."/>
            <person name="Brescovit A.D."/>
            <person name="Santos A.J."/>
        </authorList>
    </citation>
    <scope>NUCLEOTIDE SEQUENCE</scope>
    <source>
        <tissue evidence="1">Shoot tissue taken approximately 20 cm above the soil surface</tissue>
    </source>
</reference>
<accession>A0A0A9GNF7</accession>
<reference evidence="1" key="2">
    <citation type="journal article" date="2015" name="Data Brief">
        <title>Shoot transcriptome of the giant reed, Arundo donax.</title>
        <authorList>
            <person name="Barrero R.A."/>
            <person name="Guerrero F.D."/>
            <person name="Moolhuijzen P."/>
            <person name="Goolsby J.A."/>
            <person name="Tidwell J."/>
            <person name="Bellgard S.E."/>
            <person name="Bellgard M.I."/>
        </authorList>
    </citation>
    <scope>NUCLEOTIDE SEQUENCE</scope>
    <source>
        <tissue evidence="1">Shoot tissue taken approximately 20 cm above the soil surface</tissue>
    </source>
</reference>
<sequence length="79" mass="9304">MHCSKVLYRDNSTNSKRMWRCKLLIINQQPHGIIQLNYHALHVNSSDDPSIHSTAILWQAIQWQISLVERAPCKHCLRR</sequence>
<organism evidence="1">
    <name type="scientific">Arundo donax</name>
    <name type="common">Giant reed</name>
    <name type="synonym">Donax arundinaceus</name>
    <dbReference type="NCBI Taxonomy" id="35708"/>
    <lineage>
        <taxon>Eukaryota</taxon>
        <taxon>Viridiplantae</taxon>
        <taxon>Streptophyta</taxon>
        <taxon>Embryophyta</taxon>
        <taxon>Tracheophyta</taxon>
        <taxon>Spermatophyta</taxon>
        <taxon>Magnoliopsida</taxon>
        <taxon>Liliopsida</taxon>
        <taxon>Poales</taxon>
        <taxon>Poaceae</taxon>
        <taxon>PACMAD clade</taxon>
        <taxon>Arundinoideae</taxon>
        <taxon>Arundineae</taxon>
        <taxon>Arundo</taxon>
    </lineage>
</organism>
<protein>
    <submittedName>
        <fullName evidence="1">Uncharacterized protein</fullName>
    </submittedName>
</protein>